<keyword evidence="3" id="KW-0560">Oxidoreductase</keyword>
<dbReference type="InterPro" id="IPR029479">
    <property type="entry name" value="Nitroreductase"/>
</dbReference>
<organism evidence="5 6">
    <name type="scientific">Fusobacterium varium ATCC 27725</name>
    <dbReference type="NCBI Taxonomy" id="469618"/>
    <lineage>
        <taxon>Bacteria</taxon>
        <taxon>Fusobacteriati</taxon>
        <taxon>Fusobacteriota</taxon>
        <taxon>Fusobacteriia</taxon>
        <taxon>Fusobacteriales</taxon>
        <taxon>Fusobacteriaceae</taxon>
        <taxon>Fusobacterium</taxon>
    </lineage>
</organism>
<dbReference type="PANTHER" id="PTHR23026">
    <property type="entry name" value="NADPH NITROREDUCTASE"/>
    <property type="match status" value="1"/>
</dbReference>
<evidence type="ECO:0000256" key="1">
    <source>
        <dbReference type="ARBA" id="ARBA00022630"/>
    </source>
</evidence>
<keyword evidence="1" id="KW-0285">Flavoprotein</keyword>
<dbReference type="PANTHER" id="PTHR23026:SF90">
    <property type="entry name" value="IODOTYROSINE DEIODINASE 1"/>
    <property type="match status" value="1"/>
</dbReference>
<evidence type="ECO:0000256" key="2">
    <source>
        <dbReference type="ARBA" id="ARBA00022643"/>
    </source>
</evidence>
<dbReference type="InterPro" id="IPR000415">
    <property type="entry name" value="Nitroreductase-like"/>
</dbReference>
<protein>
    <submittedName>
        <fullName evidence="5">Nitroreductase family protein</fullName>
    </submittedName>
</protein>
<dbReference type="RefSeq" id="WP_005948300.1">
    <property type="nucleotide sequence ID" value="NZ_CP028103.1"/>
</dbReference>
<dbReference type="Pfam" id="PF00881">
    <property type="entry name" value="Nitroreductase"/>
    <property type="match status" value="1"/>
</dbReference>
<accession>A0ABM6U6C2</accession>
<dbReference type="Proteomes" id="UP000241238">
    <property type="component" value="Chromosome"/>
</dbReference>
<sequence length="203" mass="23373">MSDISKILLEKSKKRRTYRQFLEEPVDIDIIKDCIMTAATAPSGADKQPWHFSIIIDPVMKEKIREESEKIEKEFYDSKITKEWQEDLNKLTLTWKKPFLTQAPCLIVIFKEFYKENSDGTLDKNYYVNESIGISIGFLINALHNAGYASLTYTPAPMMFLRDLLKRPSGETPVMILVVGKPDPSYSLPLLTKKTFEEIAEII</sequence>
<gene>
    <name evidence="5" type="ORF">C4N18_12160</name>
</gene>
<evidence type="ECO:0000256" key="3">
    <source>
        <dbReference type="ARBA" id="ARBA00023002"/>
    </source>
</evidence>
<evidence type="ECO:0000313" key="5">
    <source>
        <dbReference type="EMBL" id="AVQ31935.1"/>
    </source>
</evidence>
<dbReference type="InterPro" id="IPR050627">
    <property type="entry name" value="Nitroreductase/BluB"/>
</dbReference>
<dbReference type="Gene3D" id="3.40.109.10">
    <property type="entry name" value="NADH Oxidase"/>
    <property type="match status" value="1"/>
</dbReference>
<dbReference type="SUPFAM" id="SSF55469">
    <property type="entry name" value="FMN-dependent nitroreductase-like"/>
    <property type="match status" value="1"/>
</dbReference>
<name>A0ABM6U6C2_FUSVA</name>
<keyword evidence="2" id="KW-0288">FMN</keyword>
<keyword evidence="6" id="KW-1185">Reference proteome</keyword>
<dbReference type="GeneID" id="77468751"/>
<proteinExistence type="predicted"/>
<evidence type="ECO:0000259" key="4">
    <source>
        <dbReference type="Pfam" id="PF00881"/>
    </source>
</evidence>
<dbReference type="EMBL" id="CP028103">
    <property type="protein sequence ID" value="AVQ31935.1"/>
    <property type="molecule type" value="Genomic_DNA"/>
</dbReference>
<dbReference type="CDD" id="cd02144">
    <property type="entry name" value="iodotyrosine_dehalogenase"/>
    <property type="match status" value="1"/>
</dbReference>
<evidence type="ECO:0000313" key="6">
    <source>
        <dbReference type="Proteomes" id="UP000241238"/>
    </source>
</evidence>
<reference evidence="6" key="1">
    <citation type="journal article" date="2018" name="MSphere">
        <title>Fusobacterium Genomics Using MinION and Illumina Sequencing Enables Genome Completion and Correction.</title>
        <authorList>
            <person name="Todd S.M."/>
            <person name="Settlage R.E."/>
            <person name="Lahmers K.K."/>
            <person name="Slade D.J."/>
        </authorList>
    </citation>
    <scope>NUCLEOTIDE SEQUENCE [LARGE SCALE GENOMIC DNA]</scope>
    <source>
        <strain evidence="6">ATCC 27725</strain>
    </source>
</reference>
<feature type="domain" description="Nitroreductase" evidence="4">
    <location>
        <begin position="13"/>
        <end position="181"/>
    </location>
</feature>